<evidence type="ECO:0000256" key="6">
    <source>
        <dbReference type="ARBA" id="ARBA00022475"/>
    </source>
</evidence>
<dbReference type="GO" id="GO:0017004">
    <property type="term" value="P:cytochrome complex assembly"/>
    <property type="evidence" value="ECO:0007669"/>
    <property type="project" value="UniProtKB-KW"/>
</dbReference>
<evidence type="ECO:0000256" key="1">
    <source>
        <dbReference type="ARBA" id="ARBA00002442"/>
    </source>
</evidence>
<evidence type="ECO:0000256" key="2">
    <source>
        <dbReference type="ARBA" id="ARBA00004377"/>
    </source>
</evidence>
<dbReference type="InterPro" id="IPR007078">
    <property type="entry name" value="Haem_export_protD_CcmD"/>
</dbReference>
<name>I1DWE7_9GAMM</name>
<comment type="subcellular location">
    <subcellularLocation>
        <location evidence="2 12">Cell inner membrane</location>
        <topology evidence="2 12">Single-pass membrane protein</topology>
    </subcellularLocation>
</comment>
<evidence type="ECO:0000256" key="10">
    <source>
        <dbReference type="ARBA" id="ARBA00022989"/>
    </source>
</evidence>
<organism evidence="13 14">
    <name type="scientific">Rheinheimera nanhaiensis E407-8</name>
    <dbReference type="NCBI Taxonomy" id="562729"/>
    <lineage>
        <taxon>Bacteria</taxon>
        <taxon>Pseudomonadati</taxon>
        <taxon>Pseudomonadota</taxon>
        <taxon>Gammaproteobacteria</taxon>
        <taxon>Chromatiales</taxon>
        <taxon>Chromatiaceae</taxon>
        <taxon>Rheinheimera</taxon>
    </lineage>
</organism>
<evidence type="ECO:0000256" key="8">
    <source>
        <dbReference type="ARBA" id="ARBA00022692"/>
    </source>
</evidence>
<evidence type="ECO:0000313" key="14">
    <source>
        <dbReference type="Proteomes" id="UP000004374"/>
    </source>
</evidence>
<evidence type="ECO:0000256" key="5">
    <source>
        <dbReference type="ARBA" id="ARBA00022448"/>
    </source>
</evidence>
<dbReference type="STRING" id="562729.RNAN_1347"/>
<evidence type="ECO:0000256" key="12">
    <source>
        <dbReference type="RuleBase" id="RU363101"/>
    </source>
</evidence>
<dbReference type="GO" id="GO:1903607">
    <property type="term" value="P:cytochrome c biosynthetic process"/>
    <property type="evidence" value="ECO:0007669"/>
    <property type="project" value="TreeGrafter"/>
</dbReference>
<feature type="transmembrane region" description="Helical" evidence="12">
    <location>
        <begin position="12"/>
        <end position="36"/>
    </location>
</feature>
<dbReference type="PANTHER" id="PTHR37531">
    <property type="entry name" value="HEME EXPORTER PROTEIN D"/>
    <property type="match status" value="1"/>
</dbReference>
<keyword evidence="6 12" id="KW-1003">Cell membrane</keyword>
<dbReference type="OrthoDB" id="9815607at2"/>
<keyword evidence="5 12" id="KW-0813">Transport</keyword>
<protein>
    <recommendedName>
        <fullName evidence="4 12">Heme exporter protein D</fullName>
    </recommendedName>
</protein>
<keyword evidence="11 12" id="KW-0472">Membrane</keyword>
<dbReference type="PANTHER" id="PTHR37531:SF1">
    <property type="entry name" value="HEME EXPORTER PROTEIN D"/>
    <property type="match status" value="1"/>
</dbReference>
<dbReference type="GO" id="GO:0015886">
    <property type="term" value="P:heme transport"/>
    <property type="evidence" value="ECO:0007669"/>
    <property type="project" value="InterPro"/>
</dbReference>
<gene>
    <name evidence="13" type="ORF">RNAN_1347</name>
</gene>
<comment type="function">
    <text evidence="1 12">Required for the export of heme to the periplasm for the biogenesis of c-type cytochromes.</text>
</comment>
<comment type="caution">
    <text evidence="13">The sequence shown here is derived from an EMBL/GenBank/DDBJ whole genome shotgun (WGS) entry which is preliminary data.</text>
</comment>
<reference evidence="13 14" key="1">
    <citation type="journal article" date="2012" name="J. Bacteriol.">
        <title>Genome Sequence of the Protease-Producing Bacterium Rheinheimera nanhaiensis E407-8T, Isolated from Deep-Sea Sediment of the South China Sea.</title>
        <authorList>
            <person name="Zhang X.-Y."/>
            <person name="Zhang Y.-J."/>
            <person name="Qin Q.-L."/>
            <person name="Xie B.-B."/>
            <person name="Chen X.-L."/>
            <person name="Zhou B.-C."/>
            <person name="Zhang Y.-Z."/>
        </authorList>
    </citation>
    <scope>NUCLEOTIDE SEQUENCE [LARGE SCALE GENOMIC DNA]</scope>
    <source>
        <strain evidence="13 14">E407-8</strain>
    </source>
</reference>
<evidence type="ECO:0000256" key="4">
    <source>
        <dbReference type="ARBA" id="ARBA00016461"/>
    </source>
</evidence>
<dbReference type="EMBL" id="BAFK01000006">
    <property type="protein sequence ID" value="GAB58375.1"/>
    <property type="molecule type" value="Genomic_DNA"/>
</dbReference>
<dbReference type="InterPro" id="IPR052075">
    <property type="entry name" value="Heme_exporter_D"/>
</dbReference>
<dbReference type="Proteomes" id="UP000004374">
    <property type="component" value="Unassembled WGS sequence"/>
</dbReference>
<keyword evidence="10 12" id="KW-1133">Transmembrane helix</keyword>
<evidence type="ECO:0000256" key="11">
    <source>
        <dbReference type="ARBA" id="ARBA00023136"/>
    </source>
</evidence>
<keyword evidence="7 12" id="KW-0997">Cell inner membrane</keyword>
<dbReference type="GO" id="GO:0005886">
    <property type="term" value="C:plasma membrane"/>
    <property type="evidence" value="ECO:0007669"/>
    <property type="project" value="UniProtKB-SubCell"/>
</dbReference>
<dbReference type="NCBIfam" id="TIGR03141">
    <property type="entry name" value="cytochro_ccmD"/>
    <property type="match status" value="1"/>
</dbReference>
<keyword evidence="8 12" id="KW-0812">Transmembrane</keyword>
<proteinExistence type="inferred from homology"/>
<keyword evidence="14" id="KW-1185">Reference proteome</keyword>
<evidence type="ECO:0000256" key="3">
    <source>
        <dbReference type="ARBA" id="ARBA00008741"/>
    </source>
</evidence>
<dbReference type="Pfam" id="PF04995">
    <property type="entry name" value="CcmD"/>
    <property type="match status" value="1"/>
</dbReference>
<dbReference type="AlphaFoldDB" id="I1DWE7"/>
<sequence length="66" mass="7732">MHFQSFSEFLAMGGYGFFVWLSFGATYTLLLALVVYSHFQQRQCLKQLADKLAREQRIKQYQESSS</sequence>
<keyword evidence="9 12" id="KW-0201">Cytochrome c-type biogenesis</keyword>
<evidence type="ECO:0000256" key="7">
    <source>
        <dbReference type="ARBA" id="ARBA00022519"/>
    </source>
</evidence>
<evidence type="ECO:0000313" key="13">
    <source>
        <dbReference type="EMBL" id="GAB58375.1"/>
    </source>
</evidence>
<accession>I1DWE7</accession>
<comment type="similarity">
    <text evidence="3 12">Belongs to the CcmD/CycX/HelD family.</text>
</comment>
<evidence type="ECO:0000256" key="9">
    <source>
        <dbReference type="ARBA" id="ARBA00022748"/>
    </source>
</evidence>